<dbReference type="EMBL" id="LILC01000013">
    <property type="protein sequence ID" value="KOO46443.1"/>
    <property type="molecule type" value="Genomic_DNA"/>
</dbReference>
<reference evidence="3" key="1">
    <citation type="submission" date="2015-08" db="EMBL/GenBank/DDBJ databases">
        <title>Fjat-14210 dsm16467.</title>
        <authorList>
            <person name="Liu B."/>
            <person name="Wang J."/>
            <person name="Zhu Y."/>
            <person name="Liu G."/>
            <person name="Chen Q."/>
            <person name="Chen Z."/>
            <person name="Lan J."/>
            <person name="Che J."/>
            <person name="Ge C."/>
            <person name="Shi H."/>
            <person name="Pan Z."/>
            <person name="Liu X."/>
        </authorList>
    </citation>
    <scope>NUCLEOTIDE SEQUENCE [LARGE SCALE GENOMIC DNA]</scope>
    <source>
        <strain evidence="3">DSM 16467</strain>
    </source>
</reference>
<dbReference type="OrthoDB" id="2814503at2"/>
<dbReference type="PATRIC" id="fig|284581.3.peg.2410"/>
<sequence length="176" mass="19647">MKRFGLILSVVALSFTLHTQATAKTTAETLSTNNAITLAADGSEHFWNALHGSKDNSCTPRTFDYKDADYVYLCEEFDTKEKLSNYLNETFTNGSIEQGLKDYDYMTYNGKLAHPVGDGFSMLDWDHATAKLVKKQGSTRTFEFTVPTVDGDSVKRHVTFASVGSQWKITTFDAVQ</sequence>
<evidence type="ECO:0000313" key="2">
    <source>
        <dbReference type="EMBL" id="KOO46443.1"/>
    </source>
</evidence>
<accession>A0A0M0L722</accession>
<comment type="caution">
    <text evidence="2">The sequence shown here is derived from an EMBL/GenBank/DDBJ whole genome shotgun (WGS) entry which is preliminary data.</text>
</comment>
<protein>
    <submittedName>
        <fullName evidence="2">Uncharacterized protein</fullName>
    </submittedName>
</protein>
<feature type="signal peptide" evidence="1">
    <location>
        <begin position="1"/>
        <end position="23"/>
    </location>
</feature>
<dbReference type="RefSeq" id="WP_053401534.1">
    <property type="nucleotide sequence ID" value="NZ_LILC01000013.1"/>
</dbReference>
<dbReference type="InterPro" id="IPR053749">
    <property type="entry name" value="TA_system-associated_sf"/>
</dbReference>
<dbReference type="Proteomes" id="UP000037558">
    <property type="component" value="Unassembled WGS sequence"/>
</dbReference>
<dbReference type="Pfam" id="PF16800">
    <property type="entry name" value="Endopep_inhib"/>
    <property type="match status" value="1"/>
</dbReference>
<feature type="chain" id="PRO_5005603202" evidence="1">
    <location>
        <begin position="24"/>
        <end position="176"/>
    </location>
</feature>
<proteinExistence type="predicted"/>
<organism evidence="2 3">
    <name type="scientific">Priestia koreensis</name>
    <dbReference type="NCBI Taxonomy" id="284581"/>
    <lineage>
        <taxon>Bacteria</taxon>
        <taxon>Bacillati</taxon>
        <taxon>Bacillota</taxon>
        <taxon>Bacilli</taxon>
        <taxon>Bacillales</taxon>
        <taxon>Bacillaceae</taxon>
        <taxon>Priestia</taxon>
    </lineage>
</organism>
<evidence type="ECO:0000313" key="3">
    <source>
        <dbReference type="Proteomes" id="UP000037558"/>
    </source>
</evidence>
<dbReference type="InterPro" id="IPR031841">
    <property type="entry name" value="Endopep_inhib"/>
</dbReference>
<keyword evidence="1" id="KW-0732">Signal</keyword>
<name>A0A0M0L722_9BACI</name>
<keyword evidence="3" id="KW-1185">Reference proteome</keyword>
<gene>
    <name evidence="2" type="ORF">AMD01_11480</name>
</gene>
<dbReference type="Gene3D" id="3.10.450.420">
    <property type="match status" value="1"/>
</dbReference>
<dbReference type="AlphaFoldDB" id="A0A0M0L722"/>
<evidence type="ECO:0000256" key="1">
    <source>
        <dbReference type="SAM" id="SignalP"/>
    </source>
</evidence>